<dbReference type="Gene3D" id="3.90.1580.10">
    <property type="entry name" value="paralog of FGE (formylglycine-generating enzyme)"/>
    <property type="match status" value="1"/>
</dbReference>
<dbReference type="InterPro" id="IPR051043">
    <property type="entry name" value="Sulfatase_Mod_Factor_Kinase"/>
</dbReference>
<dbReference type="GO" id="GO:0120147">
    <property type="term" value="F:formylglycine-generating oxidase activity"/>
    <property type="evidence" value="ECO:0007669"/>
    <property type="project" value="TreeGrafter"/>
</dbReference>
<evidence type="ECO:0000313" key="3">
    <source>
        <dbReference type="EMBL" id="VFJ53546.1"/>
    </source>
</evidence>
<dbReference type="InterPro" id="IPR042095">
    <property type="entry name" value="SUMF_sf"/>
</dbReference>
<dbReference type="PANTHER" id="PTHR23150:SF19">
    <property type="entry name" value="FORMYLGLYCINE-GENERATING ENZYME"/>
    <property type="match status" value="1"/>
</dbReference>
<reference evidence="2" key="1">
    <citation type="submission" date="2019-02" db="EMBL/GenBank/DDBJ databases">
        <authorList>
            <person name="Gruber-Vodicka R. H."/>
            <person name="Seah K. B. B."/>
        </authorList>
    </citation>
    <scope>NUCLEOTIDE SEQUENCE</scope>
    <source>
        <strain evidence="3">BECK_BZ106</strain>
        <strain evidence="2">BECK_BZ15</strain>
    </source>
</reference>
<dbReference type="GO" id="GO:0004674">
    <property type="term" value="F:protein serine/threonine kinase activity"/>
    <property type="evidence" value="ECO:0007669"/>
    <property type="project" value="UniProtKB-KW"/>
</dbReference>
<dbReference type="SUPFAM" id="SSF56436">
    <property type="entry name" value="C-type lectin-like"/>
    <property type="match status" value="1"/>
</dbReference>
<keyword evidence="2" id="KW-0723">Serine/threonine-protein kinase</keyword>
<keyword evidence="2" id="KW-0418">Kinase</keyword>
<dbReference type="InterPro" id="IPR005532">
    <property type="entry name" value="SUMF_dom"/>
</dbReference>
<feature type="domain" description="Sulfatase-modifying factor enzyme-like" evidence="1">
    <location>
        <begin position="12"/>
        <end position="253"/>
    </location>
</feature>
<dbReference type="PANTHER" id="PTHR23150">
    <property type="entry name" value="SULFATASE MODIFYING FACTOR 1, 2"/>
    <property type="match status" value="1"/>
</dbReference>
<dbReference type="InterPro" id="IPR016187">
    <property type="entry name" value="CTDL_fold"/>
</dbReference>
<name>A0A450S8K8_9GAMM</name>
<organism evidence="2">
    <name type="scientific">Candidatus Kentrum sp. FW</name>
    <dbReference type="NCBI Taxonomy" id="2126338"/>
    <lineage>
        <taxon>Bacteria</taxon>
        <taxon>Pseudomonadati</taxon>
        <taxon>Pseudomonadota</taxon>
        <taxon>Gammaproteobacteria</taxon>
        <taxon>Candidatus Kentrum</taxon>
    </lineage>
</organism>
<evidence type="ECO:0000313" key="2">
    <source>
        <dbReference type="EMBL" id="VFJ48241.1"/>
    </source>
</evidence>
<evidence type="ECO:0000259" key="1">
    <source>
        <dbReference type="Pfam" id="PF03781"/>
    </source>
</evidence>
<dbReference type="EMBL" id="CAADFD010000015">
    <property type="protein sequence ID" value="VFJ53546.1"/>
    <property type="molecule type" value="Genomic_DNA"/>
</dbReference>
<protein>
    <submittedName>
        <fullName evidence="2">Serine/threonine protein kinase</fullName>
    </submittedName>
</protein>
<dbReference type="Pfam" id="PF03781">
    <property type="entry name" value="FGE-sulfatase"/>
    <property type="match status" value="1"/>
</dbReference>
<gene>
    <name evidence="2" type="ORF">BECKFW1821A_GA0114235_101926</name>
    <name evidence="3" type="ORF">BECKFW1821B_GA0114236_101527</name>
</gene>
<keyword evidence="2" id="KW-0808">Transferase</keyword>
<dbReference type="AlphaFoldDB" id="A0A450S8K8"/>
<proteinExistence type="predicted"/>
<dbReference type="EMBL" id="CAADEW010000019">
    <property type="protein sequence ID" value="VFJ48241.1"/>
    <property type="molecule type" value="Genomic_DNA"/>
</dbReference>
<sequence>MTKSSLAELAFDWVDIPAGEFWMGTDLDKDSVAANDEWKAWVEKNEQPQHQVALPGYRISRYPVTNRQWALFLHHGGYTWTDRDKLWTVGLPPGKLQHPVVWVTWHDALAFCEWAGVCLPSDAQWEKAARGTDRRLYPWGNQPPTPDLANYGRNEGDTTSVTHYPQGQSPYGVYDMAGNTWEWISTLWGTDKDNPEFTYPYRPDDGREDSGNTHMLRMVRGGGWKYSPDLIRIAYRDWNLPTVRGSALGFRVVTI</sequence>
<accession>A0A450S8K8</accession>